<comment type="similarity">
    <text evidence="8">Belongs to the ATPase delta chain family.</text>
</comment>
<keyword evidence="3 8" id="KW-0375">Hydrogen ion transport</keyword>
<dbReference type="AlphaFoldDB" id="A0A3N6P9C9"/>
<dbReference type="Pfam" id="PF00213">
    <property type="entry name" value="OSCP"/>
    <property type="match status" value="1"/>
</dbReference>
<evidence type="ECO:0000313" key="10">
    <source>
        <dbReference type="Proteomes" id="UP000269154"/>
    </source>
</evidence>
<evidence type="ECO:0000256" key="5">
    <source>
        <dbReference type="ARBA" id="ARBA00023136"/>
    </source>
</evidence>
<comment type="function">
    <text evidence="8">F(1)F(0) ATP synthase produces ATP from ADP in the presence of a proton or sodium gradient. F-type ATPases consist of two structural domains, F(1) containing the extramembraneous catalytic core and F(0) containing the membrane proton channel, linked together by a central stalk and a peripheral stalk. During catalysis, ATP synthesis in the catalytic domain of F(1) is coupled via a rotary mechanism of the central stalk subunits to proton translocation.</text>
</comment>
<evidence type="ECO:0000256" key="6">
    <source>
        <dbReference type="ARBA" id="ARBA00023196"/>
    </source>
</evidence>
<accession>A0A3N6P9C9</accession>
<dbReference type="OrthoDB" id="9802471at2"/>
<evidence type="ECO:0000313" key="9">
    <source>
        <dbReference type="EMBL" id="RQH51994.1"/>
    </source>
</evidence>
<keyword evidence="10" id="KW-1185">Reference proteome</keyword>
<dbReference type="PANTHER" id="PTHR11910">
    <property type="entry name" value="ATP SYNTHASE DELTA CHAIN"/>
    <property type="match status" value="1"/>
</dbReference>
<evidence type="ECO:0000256" key="4">
    <source>
        <dbReference type="ARBA" id="ARBA00023065"/>
    </source>
</evidence>
<keyword evidence="8" id="KW-0793">Thylakoid</keyword>
<keyword evidence="4 8" id="KW-0406">Ion transport</keyword>
<dbReference type="Proteomes" id="UP000269154">
    <property type="component" value="Unassembled WGS sequence"/>
</dbReference>
<evidence type="ECO:0000256" key="2">
    <source>
        <dbReference type="ARBA" id="ARBA00022448"/>
    </source>
</evidence>
<dbReference type="RefSeq" id="WP_124143161.1">
    <property type="nucleotide sequence ID" value="NZ_CAWOKI010000329.1"/>
</dbReference>
<dbReference type="EMBL" id="RCBY01000018">
    <property type="protein sequence ID" value="RQH51994.1"/>
    <property type="molecule type" value="Genomic_DNA"/>
</dbReference>
<evidence type="ECO:0000256" key="7">
    <source>
        <dbReference type="ARBA" id="ARBA00023310"/>
    </source>
</evidence>
<dbReference type="GO" id="GO:0045259">
    <property type="term" value="C:proton-transporting ATP synthase complex"/>
    <property type="evidence" value="ECO:0007669"/>
    <property type="project" value="UniProtKB-KW"/>
</dbReference>
<proteinExistence type="inferred from homology"/>
<keyword evidence="9" id="KW-0378">Hydrolase</keyword>
<dbReference type="NCBIfam" id="TIGR01145">
    <property type="entry name" value="ATP_synt_delta"/>
    <property type="match status" value="1"/>
</dbReference>
<keyword evidence="2 8" id="KW-0813">Transport</keyword>
<comment type="caution">
    <text evidence="9">The sequence shown here is derived from an EMBL/GenBank/DDBJ whole genome shotgun (WGS) entry which is preliminary data.</text>
</comment>
<dbReference type="InterPro" id="IPR020781">
    <property type="entry name" value="ATPase_OSCP/d_CS"/>
</dbReference>
<evidence type="ECO:0000256" key="3">
    <source>
        <dbReference type="ARBA" id="ARBA00022781"/>
    </source>
</evidence>
<dbReference type="HAMAP" id="MF_01416">
    <property type="entry name" value="ATP_synth_delta_bact"/>
    <property type="match status" value="1"/>
</dbReference>
<dbReference type="GO" id="GO:0031676">
    <property type="term" value="C:plasma membrane-derived thylakoid membrane"/>
    <property type="evidence" value="ECO:0007669"/>
    <property type="project" value="UniProtKB-SubCell"/>
</dbReference>
<organism evidence="9 10">
    <name type="scientific">Okeania hirsuta</name>
    <dbReference type="NCBI Taxonomy" id="1458930"/>
    <lineage>
        <taxon>Bacteria</taxon>
        <taxon>Bacillati</taxon>
        <taxon>Cyanobacteriota</taxon>
        <taxon>Cyanophyceae</taxon>
        <taxon>Oscillatoriophycideae</taxon>
        <taxon>Oscillatoriales</taxon>
        <taxon>Microcoleaceae</taxon>
        <taxon>Okeania</taxon>
    </lineage>
</organism>
<comment type="subcellular location">
    <subcellularLocation>
        <location evidence="8">Cellular thylakoid membrane</location>
        <topology evidence="8">Peripheral membrane protein</topology>
    </subcellularLocation>
    <subcellularLocation>
        <location evidence="1">Membrane</location>
    </subcellularLocation>
</comment>
<evidence type="ECO:0000256" key="1">
    <source>
        <dbReference type="ARBA" id="ARBA00004370"/>
    </source>
</evidence>
<dbReference type="PRINTS" id="PR00125">
    <property type="entry name" value="ATPASEDELTA"/>
</dbReference>
<sequence length="181" mass="20268">MTVIAGEIVEPYAAALMSLAKSKDLAERFGEDIRSLINIMDESPELKQFMGNPIIKPEDKKAVLQRMMGDEADPYMRNFLMLLVDRGRIIFLEEIGKKYLALLRELNQTVLAEVTSAVELNEDQKNTVRERVKSMTDARDVDIETKIDSSLLGGVIIKIGSQIIDSSLQGQLRRIGNSLKA</sequence>
<dbReference type="InterPro" id="IPR000711">
    <property type="entry name" value="ATPase_OSCP/dsu"/>
</dbReference>
<gene>
    <name evidence="8" type="primary">atpH</name>
    <name evidence="8" type="synonym">atpD</name>
    <name evidence="9" type="ORF">D5R40_05395</name>
</gene>
<dbReference type="InterPro" id="IPR026015">
    <property type="entry name" value="ATP_synth_OSCP/delta_N_sf"/>
</dbReference>
<evidence type="ECO:0000256" key="8">
    <source>
        <dbReference type="HAMAP-Rule" id="MF_01416"/>
    </source>
</evidence>
<dbReference type="GO" id="GO:0046933">
    <property type="term" value="F:proton-transporting ATP synthase activity, rotational mechanism"/>
    <property type="evidence" value="ECO:0007669"/>
    <property type="project" value="UniProtKB-UniRule"/>
</dbReference>
<dbReference type="SUPFAM" id="SSF47928">
    <property type="entry name" value="N-terminal domain of the delta subunit of the F1F0-ATP synthase"/>
    <property type="match status" value="1"/>
</dbReference>
<keyword evidence="6 8" id="KW-0139">CF(1)</keyword>
<keyword evidence="7 8" id="KW-0066">ATP synthesis</keyword>
<comment type="function">
    <text evidence="8">This protein is part of the stalk that links CF(0) to CF(1). It either transmits conformational changes from CF(0) to CF(1) or is implicated in proton conduction.</text>
</comment>
<name>A0A3N6P9C9_9CYAN</name>
<dbReference type="GO" id="GO:0016787">
    <property type="term" value="F:hydrolase activity"/>
    <property type="evidence" value="ECO:0007669"/>
    <property type="project" value="UniProtKB-KW"/>
</dbReference>
<protein>
    <recommendedName>
        <fullName evidence="8">ATP synthase subunit delta</fullName>
    </recommendedName>
    <alternativeName>
        <fullName evidence="8">ATP synthase F(1) sector subunit delta</fullName>
    </alternativeName>
    <alternativeName>
        <fullName evidence="8">F-type ATPase subunit delta</fullName>
        <shortName evidence="8">F-ATPase subunit delta</shortName>
    </alternativeName>
</protein>
<keyword evidence="5 8" id="KW-0472">Membrane</keyword>
<dbReference type="Gene3D" id="1.10.520.20">
    <property type="entry name" value="N-terminal domain of the delta subunit of the F1F0-ATP synthase"/>
    <property type="match status" value="1"/>
</dbReference>
<dbReference type="PROSITE" id="PS00389">
    <property type="entry name" value="ATPASE_DELTA"/>
    <property type="match status" value="1"/>
</dbReference>
<reference evidence="9 10" key="1">
    <citation type="journal article" date="2018" name="ACS Chem. Biol.">
        <title>Ketoreductase domain dysfunction expands chemodiversity: malyngamide biosynthesis in the cyanobacterium Okeania hirsuta.</title>
        <authorList>
            <person name="Moss N.A."/>
            <person name="Leao T."/>
            <person name="Rankin M."/>
            <person name="McCullough T.M."/>
            <person name="Qu P."/>
            <person name="Korobeynikov A."/>
            <person name="Smith J.L."/>
            <person name="Gerwick L."/>
            <person name="Gerwick W.H."/>
        </authorList>
    </citation>
    <scope>NUCLEOTIDE SEQUENCE [LARGE SCALE GENOMIC DNA]</scope>
    <source>
        <strain evidence="9 10">PAB10Feb10-1</strain>
    </source>
</reference>